<name>A0A173WV00_9CLOT</name>
<sequence>MRLNESILYKPTIIKFKNIKGKKYFGIIKFNT</sequence>
<dbReference type="AlphaFoldDB" id="A0A173WV00"/>
<evidence type="ECO:0000313" key="2">
    <source>
        <dbReference type="Proteomes" id="UP000095558"/>
    </source>
</evidence>
<dbReference type="EMBL" id="CYZV01000011">
    <property type="protein sequence ID" value="CUO03250.1"/>
    <property type="molecule type" value="Genomic_DNA"/>
</dbReference>
<dbReference type="Proteomes" id="UP000095558">
    <property type="component" value="Unassembled WGS sequence"/>
</dbReference>
<reference evidence="1 2" key="1">
    <citation type="submission" date="2015-09" db="EMBL/GenBank/DDBJ databases">
        <authorList>
            <consortium name="Pathogen Informatics"/>
        </authorList>
    </citation>
    <scope>NUCLEOTIDE SEQUENCE [LARGE SCALE GENOMIC DNA]</scope>
    <source>
        <strain evidence="1 2">2789STDY5834855</strain>
    </source>
</reference>
<protein>
    <submittedName>
        <fullName evidence="1">Uncharacterized protein</fullName>
    </submittedName>
</protein>
<gene>
    <name evidence="1" type="ORF">ERS852470_01279</name>
</gene>
<organism evidence="1 2">
    <name type="scientific">Clostridium disporicum</name>
    <dbReference type="NCBI Taxonomy" id="84024"/>
    <lineage>
        <taxon>Bacteria</taxon>
        <taxon>Bacillati</taxon>
        <taxon>Bacillota</taxon>
        <taxon>Clostridia</taxon>
        <taxon>Eubacteriales</taxon>
        <taxon>Clostridiaceae</taxon>
        <taxon>Clostridium</taxon>
    </lineage>
</organism>
<proteinExistence type="predicted"/>
<accession>A0A173WV00</accession>
<evidence type="ECO:0000313" key="1">
    <source>
        <dbReference type="EMBL" id="CUO03250.1"/>
    </source>
</evidence>